<feature type="transmembrane region" description="Helical" evidence="2">
    <location>
        <begin position="426"/>
        <end position="452"/>
    </location>
</feature>
<keyword evidence="2" id="KW-1133">Transmembrane helix</keyword>
<dbReference type="VEuPathDB" id="FungiDB:H310_08392"/>
<dbReference type="OrthoDB" id="72708at2759"/>
<dbReference type="RefSeq" id="XP_008872329.1">
    <property type="nucleotide sequence ID" value="XM_008874107.1"/>
</dbReference>
<dbReference type="InterPro" id="IPR019396">
    <property type="entry name" value="TM_Fragile-X-F-assoc"/>
</dbReference>
<sequence length="517" mass="56864">MSMTVVRRQSSLLRAHSFNHDEVLARLHRLPSLKPTTMVPLPSPVFWDVEAIHDIEAEVSPTPSRNRLAGALYMLLGLEFHVWLPMNAFTHALIHDNAMLVPFTLLVVLLGTPLLLFPVLVCLKVDGTIAASWCMCFTPLWIVHAIDNIYCPWLAHVKKSAMSNTMPAPPSSHQSSDVPASPQPQSPSSPMPTTPADSSDDMHASTTAYSIQATAGNFSRASSLASPQSRVVAAEHTTVPQPDSTSPPAKGNRFNGYHNSTSMQPVRLKQRRTLRSCRRDIVMTVCVVAAEVMVALRLDGFLASVPWVVVFGCPLVVYYGMQWNDTSFTWWFRDCLFHVAQVIFVALKADGFLTGWSWATVFLPTWLAATIVVYIVTHDAWVALYRTTEPEPPLSAVGRVLVIVAVVWYFVPYILVVASLDGIVTFPSILVVLVPWLVVVGGWISMAVLAALEDDQVGSPDILPVNRFESTGWYIVLPWTTMNVWLLLLMVAAVVYAVNDGGSTTTPEAARADSNHP</sequence>
<evidence type="ECO:0000313" key="3">
    <source>
        <dbReference type="EMBL" id="ETV98900.1"/>
    </source>
</evidence>
<dbReference type="AlphaFoldDB" id="A0A024TXP3"/>
<evidence type="ECO:0008006" key="4">
    <source>
        <dbReference type="Google" id="ProtNLM"/>
    </source>
</evidence>
<keyword evidence="2" id="KW-0812">Transmembrane</keyword>
<feature type="region of interest" description="Disordered" evidence="1">
    <location>
        <begin position="236"/>
        <end position="257"/>
    </location>
</feature>
<dbReference type="PANTHER" id="PTHR13568:SF9">
    <property type="entry name" value="TRANSMEMBRANE PROTEIN 203"/>
    <property type="match status" value="1"/>
</dbReference>
<dbReference type="PANTHER" id="PTHR13568">
    <property type="entry name" value="FAM11A, B PROTEIN"/>
    <property type="match status" value="1"/>
</dbReference>
<proteinExistence type="predicted"/>
<feature type="compositionally biased region" description="Polar residues" evidence="1">
    <location>
        <begin position="238"/>
        <end position="247"/>
    </location>
</feature>
<feature type="compositionally biased region" description="Polar residues" evidence="1">
    <location>
        <begin position="164"/>
        <end position="174"/>
    </location>
</feature>
<feature type="transmembrane region" description="Helical" evidence="2">
    <location>
        <begin position="473"/>
        <end position="498"/>
    </location>
</feature>
<organism evidence="3">
    <name type="scientific">Aphanomyces invadans</name>
    <dbReference type="NCBI Taxonomy" id="157072"/>
    <lineage>
        <taxon>Eukaryota</taxon>
        <taxon>Sar</taxon>
        <taxon>Stramenopiles</taxon>
        <taxon>Oomycota</taxon>
        <taxon>Saprolegniomycetes</taxon>
        <taxon>Saprolegniales</taxon>
        <taxon>Verrucalvaceae</taxon>
        <taxon>Aphanomyces</taxon>
    </lineage>
</organism>
<dbReference type="EMBL" id="KI913968">
    <property type="protein sequence ID" value="ETV98900.1"/>
    <property type="molecule type" value="Genomic_DNA"/>
</dbReference>
<name>A0A024TXP3_9STRA</name>
<dbReference type="GeneID" id="20085442"/>
<feature type="transmembrane region" description="Helical" evidence="2">
    <location>
        <begin position="304"/>
        <end position="321"/>
    </location>
</feature>
<accession>A0A024TXP3</accession>
<feature type="transmembrane region" description="Helical" evidence="2">
    <location>
        <begin position="71"/>
        <end position="94"/>
    </location>
</feature>
<feature type="region of interest" description="Disordered" evidence="1">
    <location>
        <begin position="164"/>
        <end position="203"/>
    </location>
</feature>
<protein>
    <recommendedName>
        <fullName evidence="4">Transmembrane protein</fullName>
    </recommendedName>
</protein>
<evidence type="ECO:0000256" key="2">
    <source>
        <dbReference type="SAM" id="Phobius"/>
    </source>
</evidence>
<feature type="compositionally biased region" description="Pro residues" evidence="1">
    <location>
        <begin position="181"/>
        <end position="193"/>
    </location>
</feature>
<reference evidence="3" key="1">
    <citation type="submission" date="2013-12" db="EMBL/GenBank/DDBJ databases">
        <title>The Genome Sequence of Aphanomyces invadans NJM9701.</title>
        <authorList>
            <consortium name="The Broad Institute Genomics Platform"/>
            <person name="Russ C."/>
            <person name="Tyler B."/>
            <person name="van West P."/>
            <person name="Dieguez-Uribeondo J."/>
            <person name="Young S.K."/>
            <person name="Zeng Q."/>
            <person name="Gargeya S."/>
            <person name="Fitzgerald M."/>
            <person name="Abouelleil A."/>
            <person name="Alvarado L."/>
            <person name="Chapman S.B."/>
            <person name="Gainer-Dewar J."/>
            <person name="Goldberg J."/>
            <person name="Griggs A."/>
            <person name="Gujja S."/>
            <person name="Hansen M."/>
            <person name="Howarth C."/>
            <person name="Imamovic A."/>
            <person name="Ireland A."/>
            <person name="Larimer J."/>
            <person name="McCowan C."/>
            <person name="Murphy C."/>
            <person name="Pearson M."/>
            <person name="Poon T.W."/>
            <person name="Priest M."/>
            <person name="Roberts A."/>
            <person name="Saif S."/>
            <person name="Shea T."/>
            <person name="Sykes S."/>
            <person name="Wortman J."/>
            <person name="Nusbaum C."/>
            <person name="Birren B."/>
        </authorList>
    </citation>
    <scope>NUCLEOTIDE SEQUENCE [LARGE SCALE GENOMIC DNA]</scope>
    <source>
        <strain evidence="3">NJM9701</strain>
    </source>
</reference>
<evidence type="ECO:0000256" key="1">
    <source>
        <dbReference type="SAM" id="MobiDB-lite"/>
    </source>
</evidence>
<feature type="transmembrane region" description="Helical" evidence="2">
    <location>
        <begin position="355"/>
        <end position="376"/>
    </location>
</feature>
<feature type="transmembrane region" description="Helical" evidence="2">
    <location>
        <begin position="397"/>
        <end position="420"/>
    </location>
</feature>
<feature type="transmembrane region" description="Helical" evidence="2">
    <location>
        <begin position="100"/>
        <end position="123"/>
    </location>
</feature>
<gene>
    <name evidence="3" type="ORF">H310_08392</name>
</gene>
<keyword evidence="2" id="KW-0472">Membrane</keyword>